<reference evidence="2 4" key="1">
    <citation type="submission" date="2022-05" db="EMBL/GenBank/DDBJ databases">
        <authorList>
            <consortium name="Genoscope - CEA"/>
            <person name="William W."/>
        </authorList>
    </citation>
    <scope>NUCLEOTIDE SEQUENCE [LARGE SCALE GENOMIC DNA]</scope>
</reference>
<feature type="region of interest" description="Disordered" evidence="1">
    <location>
        <begin position="97"/>
        <end position="132"/>
    </location>
</feature>
<accession>A0ABN8QIJ1</accession>
<keyword evidence="4" id="KW-1185">Reference proteome</keyword>
<proteinExistence type="predicted"/>
<evidence type="ECO:0000313" key="3">
    <source>
        <dbReference type="EMBL" id="CAH3192811.1"/>
    </source>
</evidence>
<dbReference type="EMBL" id="CALNXI010001322">
    <property type="protein sequence ID" value="CAH3164841.1"/>
    <property type="molecule type" value="Genomic_DNA"/>
</dbReference>
<gene>
    <name evidence="2" type="ORF">PEVE_00005116</name>
    <name evidence="3" type="ORF">PEVE_00024578</name>
</gene>
<feature type="compositionally biased region" description="Acidic residues" evidence="1">
    <location>
        <begin position="117"/>
        <end position="126"/>
    </location>
</feature>
<organism evidence="2 4">
    <name type="scientific">Porites evermanni</name>
    <dbReference type="NCBI Taxonomy" id="104178"/>
    <lineage>
        <taxon>Eukaryota</taxon>
        <taxon>Metazoa</taxon>
        <taxon>Cnidaria</taxon>
        <taxon>Anthozoa</taxon>
        <taxon>Hexacorallia</taxon>
        <taxon>Scleractinia</taxon>
        <taxon>Fungiina</taxon>
        <taxon>Poritidae</taxon>
        <taxon>Porites</taxon>
    </lineage>
</organism>
<evidence type="ECO:0000313" key="4">
    <source>
        <dbReference type="Proteomes" id="UP001159427"/>
    </source>
</evidence>
<name>A0ABN8QIJ1_9CNID</name>
<evidence type="ECO:0000256" key="1">
    <source>
        <dbReference type="SAM" id="MobiDB-lite"/>
    </source>
</evidence>
<dbReference type="EMBL" id="CALNXI010003299">
    <property type="protein sequence ID" value="CAH3192811.1"/>
    <property type="molecule type" value="Genomic_DNA"/>
</dbReference>
<protein>
    <submittedName>
        <fullName evidence="2">Uncharacterized protein</fullName>
    </submittedName>
</protein>
<evidence type="ECO:0000313" key="2">
    <source>
        <dbReference type="EMBL" id="CAH3164841.1"/>
    </source>
</evidence>
<sequence>MKKGIFCIHTFLIILFSLVLITVKTRPLPHRRYGFPYFIPVPLALPGGRGVNYLSHETEAFGDDLSSRISEQSRDVVNLGDDIQHTTDEQSELVEDIGREVDSDDSMPFPANHLEEDFPYGDDEDENGRKIV</sequence>
<dbReference type="Proteomes" id="UP001159427">
    <property type="component" value="Unassembled WGS sequence"/>
</dbReference>
<comment type="caution">
    <text evidence="2">The sequence shown here is derived from an EMBL/GenBank/DDBJ whole genome shotgun (WGS) entry which is preliminary data.</text>
</comment>